<organism evidence="4 5">
    <name type="scientific">Ahniella affigens</name>
    <dbReference type="NCBI Taxonomy" id="2021234"/>
    <lineage>
        <taxon>Bacteria</taxon>
        <taxon>Pseudomonadati</taxon>
        <taxon>Pseudomonadota</taxon>
        <taxon>Gammaproteobacteria</taxon>
        <taxon>Lysobacterales</taxon>
        <taxon>Rhodanobacteraceae</taxon>
        <taxon>Ahniella</taxon>
    </lineage>
</organism>
<dbReference type="EMBL" id="CP027860">
    <property type="protein sequence ID" value="AVP97816.1"/>
    <property type="molecule type" value="Genomic_DNA"/>
</dbReference>
<proteinExistence type="inferred from homology"/>
<reference evidence="4 5" key="1">
    <citation type="submission" date="2018-03" db="EMBL/GenBank/DDBJ databases">
        <title>Ahniella affigens gen. nov., sp. nov., a gammaproteobacterium isolated from sandy soil near a stream.</title>
        <authorList>
            <person name="Ko Y."/>
            <person name="Kim J.-H."/>
        </authorList>
    </citation>
    <scope>NUCLEOTIDE SEQUENCE [LARGE SCALE GENOMIC DNA]</scope>
    <source>
        <strain evidence="4 5">D13</strain>
    </source>
</reference>
<keyword evidence="5" id="KW-1185">Reference proteome</keyword>
<dbReference type="PANTHER" id="PTHR16301:SF20">
    <property type="entry name" value="IMPACT FAMILY MEMBER YIGZ"/>
    <property type="match status" value="1"/>
</dbReference>
<comment type="similarity">
    <text evidence="1">Belongs to the IMPACT family.</text>
</comment>
<evidence type="ECO:0008006" key="6">
    <source>
        <dbReference type="Google" id="ProtNLM"/>
    </source>
</evidence>
<dbReference type="GO" id="GO:0006446">
    <property type="term" value="P:regulation of translational initiation"/>
    <property type="evidence" value="ECO:0007669"/>
    <property type="project" value="TreeGrafter"/>
</dbReference>
<dbReference type="OrthoDB" id="9813771at2"/>
<gene>
    <name evidence="4" type="ORF">C7S18_11680</name>
</gene>
<dbReference type="KEGG" id="xba:C7S18_11680"/>
<dbReference type="SUPFAM" id="SSF54211">
    <property type="entry name" value="Ribosomal protein S5 domain 2-like"/>
    <property type="match status" value="1"/>
</dbReference>
<dbReference type="SUPFAM" id="SSF54980">
    <property type="entry name" value="EF-G C-terminal domain-like"/>
    <property type="match status" value="1"/>
</dbReference>
<dbReference type="GO" id="GO:0005737">
    <property type="term" value="C:cytoplasm"/>
    <property type="evidence" value="ECO:0007669"/>
    <property type="project" value="TreeGrafter"/>
</dbReference>
<dbReference type="InterPro" id="IPR023582">
    <property type="entry name" value="Impact"/>
</dbReference>
<evidence type="ECO:0000313" key="5">
    <source>
        <dbReference type="Proteomes" id="UP000241074"/>
    </source>
</evidence>
<evidence type="ECO:0000259" key="3">
    <source>
        <dbReference type="Pfam" id="PF09186"/>
    </source>
</evidence>
<feature type="domain" description="Impact N-terminal" evidence="2">
    <location>
        <begin position="16"/>
        <end position="116"/>
    </location>
</feature>
<accession>A0A2P1PSJ3</accession>
<dbReference type="Pfam" id="PF01205">
    <property type="entry name" value="Impact_N"/>
    <property type="match status" value="1"/>
</dbReference>
<dbReference type="InterPro" id="IPR035647">
    <property type="entry name" value="EFG_III/V"/>
</dbReference>
<dbReference type="PANTHER" id="PTHR16301">
    <property type="entry name" value="IMPACT-RELATED"/>
    <property type="match status" value="1"/>
</dbReference>
<name>A0A2P1PSJ3_9GAMM</name>
<dbReference type="GO" id="GO:0017111">
    <property type="term" value="F:ribonucleoside triphosphate phosphatase activity"/>
    <property type="evidence" value="ECO:0007669"/>
    <property type="project" value="UniProtKB-ARBA"/>
</dbReference>
<dbReference type="Gene3D" id="3.30.230.30">
    <property type="entry name" value="Impact, N-terminal domain"/>
    <property type="match status" value="1"/>
</dbReference>
<reference evidence="4 5" key="2">
    <citation type="submission" date="2018-03" db="EMBL/GenBank/DDBJ databases">
        <authorList>
            <person name="Keele B.F."/>
        </authorList>
    </citation>
    <scope>NUCLEOTIDE SEQUENCE [LARGE SCALE GENOMIC DNA]</scope>
    <source>
        <strain evidence="4 5">D13</strain>
    </source>
</reference>
<dbReference type="RefSeq" id="WP_106891737.1">
    <property type="nucleotide sequence ID" value="NZ_CP027860.1"/>
</dbReference>
<dbReference type="Pfam" id="PF09186">
    <property type="entry name" value="DUF1949"/>
    <property type="match status" value="1"/>
</dbReference>
<evidence type="ECO:0000259" key="2">
    <source>
        <dbReference type="Pfam" id="PF01205"/>
    </source>
</evidence>
<protein>
    <recommendedName>
        <fullName evidence="6">Thymidylate synthase</fullName>
    </recommendedName>
</protein>
<dbReference type="InterPro" id="IPR015269">
    <property type="entry name" value="UPF0029_Impact_C"/>
</dbReference>
<evidence type="ECO:0000313" key="4">
    <source>
        <dbReference type="EMBL" id="AVP97816.1"/>
    </source>
</evidence>
<sequence>MKATLCRLERAEFEIKKSRFLVAAGPAETSDAALQFVAQYSDQEARHNCYAWRVGDQYRFFDADEPAGTAGRPILQAIDGQGFDQVVVLVTRWFGGIKLGAGGLVRAYGGSAAECLRLAERRPLLTFVSLGFWVPFSQLGAMHHLLEQFDAAKEAEAFDESGCRFQIRLLEERQAGFTRALIDQTRGQAVLDSD</sequence>
<dbReference type="InterPro" id="IPR020568">
    <property type="entry name" value="Ribosomal_Su5_D2-typ_SF"/>
</dbReference>
<dbReference type="GO" id="GO:0043168">
    <property type="term" value="F:anion binding"/>
    <property type="evidence" value="ECO:0007669"/>
    <property type="project" value="UniProtKB-ARBA"/>
</dbReference>
<feature type="domain" description="UPF0029" evidence="3">
    <location>
        <begin position="134"/>
        <end position="188"/>
    </location>
</feature>
<dbReference type="AlphaFoldDB" id="A0A2P1PSJ3"/>
<dbReference type="Gene3D" id="3.30.70.240">
    <property type="match status" value="1"/>
</dbReference>
<dbReference type="InterPro" id="IPR001498">
    <property type="entry name" value="Impact_N"/>
</dbReference>
<dbReference type="GO" id="GO:0032561">
    <property type="term" value="F:guanyl ribonucleotide binding"/>
    <property type="evidence" value="ECO:0007669"/>
    <property type="project" value="UniProtKB-ARBA"/>
</dbReference>
<evidence type="ECO:0000256" key="1">
    <source>
        <dbReference type="ARBA" id="ARBA00007665"/>
    </source>
</evidence>
<dbReference type="InterPro" id="IPR036956">
    <property type="entry name" value="Impact_N_sf"/>
</dbReference>
<dbReference type="Proteomes" id="UP000241074">
    <property type="component" value="Chromosome"/>
</dbReference>